<accession>A0ABS1LF11</accession>
<dbReference type="PANTHER" id="PTHR35007:SF1">
    <property type="entry name" value="PILUS ASSEMBLY PROTEIN"/>
    <property type="match status" value="1"/>
</dbReference>
<dbReference type="Proteomes" id="UP000675409">
    <property type="component" value="Unassembled WGS sequence"/>
</dbReference>
<dbReference type="RefSeq" id="WP_201844669.1">
    <property type="nucleotide sequence ID" value="NZ_JABBYC010000001.1"/>
</dbReference>
<reference evidence="2 3" key="1">
    <citation type="journal article" date="2021" name="Arch. Microbiol.">
        <title>Myceligenerans indicum sp. nov., an actinobacterium isolated from mangrove sediment of Sundarbans, India.</title>
        <authorList>
            <person name="Asha K."/>
            <person name="Bhadury P."/>
        </authorList>
    </citation>
    <scope>NUCLEOTIDE SEQUENCE [LARGE SCALE GENOMIC DNA]</scope>
    <source>
        <strain evidence="2 3">I2</strain>
    </source>
</reference>
<evidence type="ECO:0000313" key="2">
    <source>
        <dbReference type="EMBL" id="MBL0884846.1"/>
    </source>
</evidence>
<feature type="transmembrane region" description="Helical" evidence="1">
    <location>
        <begin position="126"/>
        <end position="143"/>
    </location>
</feature>
<name>A0ABS1LF11_9MICO</name>
<dbReference type="PANTHER" id="PTHR35007">
    <property type="entry name" value="INTEGRAL MEMBRANE PROTEIN-RELATED"/>
    <property type="match status" value="1"/>
</dbReference>
<feature type="transmembrane region" description="Helical" evidence="1">
    <location>
        <begin position="6"/>
        <end position="24"/>
    </location>
</feature>
<evidence type="ECO:0000256" key="1">
    <source>
        <dbReference type="SAM" id="Phobius"/>
    </source>
</evidence>
<keyword evidence="3" id="KW-1185">Reference proteome</keyword>
<evidence type="ECO:0000313" key="3">
    <source>
        <dbReference type="Proteomes" id="UP000675409"/>
    </source>
</evidence>
<gene>
    <name evidence="2" type="ORF">HGK34_00875</name>
</gene>
<feature type="transmembrane region" description="Helical" evidence="1">
    <location>
        <begin position="281"/>
        <end position="300"/>
    </location>
</feature>
<dbReference type="EMBL" id="JABBYC010000001">
    <property type="protein sequence ID" value="MBL0884846.1"/>
    <property type="molecule type" value="Genomic_DNA"/>
</dbReference>
<keyword evidence="1" id="KW-0472">Membrane</keyword>
<organism evidence="2 3">
    <name type="scientific">Myceligenerans indicum</name>
    <dbReference type="NCBI Taxonomy" id="2593663"/>
    <lineage>
        <taxon>Bacteria</taxon>
        <taxon>Bacillati</taxon>
        <taxon>Actinomycetota</taxon>
        <taxon>Actinomycetes</taxon>
        <taxon>Micrococcales</taxon>
        <taxon>Promicromonosporaceae</taxon>
        <taxon>Myceligenerans</taxon>
    </lineage>
</organism>
<sequence length="302" mass="32248">MTTGLQIALVGGAIVGLGIALLVVRLVPNAPDVADVVRRYSPEAARERAAIRANPAASGMVEGMGLWAMRHFPAFALGRTPTKELLLLRVPVHQHYGTKVLYALVGLVLPPLLGYFFTVIGLPVPFVVPAAGSLVAAAVFFTFPDINARSDARAARAEFARALGVYIDLVALERLSGAGARQAMESAAEVGDSWVYTRIAEELQRSRWSGVAPWDALQELSDELGLPELGDLADVMRMSGEGSQVYDNLRARSTALRSAMLNGERALANAASERINMPMSLLGVVFMVILITPALLRVMAGT</sequence>
<keyword evidence="1" id="KW-0812">Transmembrane</keyword>
<protein>
    <recommendedName>
        <fullName evidence="4">Type II secretion system protein GspF domain-containing protein</fullName>
    </recommendedName>
</protein>
<feature type="transmembrane region" description="Helical" evidence="1">
    <location>
        <begin position="100"/>
        <end position="120"/>
    </location>
</feature>
<comment type="caution">
    <text evidence="2">The sequence shown here is derived from an EMBL/GenBank/DDBJ whole genome shotgun (WGS) entry which is preliminary data.</text>
</comment>
<evidence type="ECO:0008006" key="4">
    <source>
        <dbReference type="Google" id="ProtNLM"/>
    </source>
</evidence>
<keyword evidence="1" id="KW-1133">Transmembrane helix</keyword>
<proteinExistence type="predicted"/>